<dbReference type="HOGENOM" id="CLU_025996_0_4_6"/>
<evidence type="ECO:0000313" key="3">
    <source>
        <dbReference type="EMBL" id="BAJ01459.1"/>
    </source>
</evidence>
<dbReference type="InterPro" id="IPR001173">
    <property type="entry name" value="Glyco_trans_2-like"/>
</dbReference>
<dbReference type="Pfam" id="PF00535">
    <property type="entry name" value="Glycos_transf_2"/>
    <property type="match status" value="1"/>
</dbReference>
<keyword evidence="1" id="KW-0812">Transmembrane</keyword>
<dbReference type="Proteomes" id="UP000002350">
    <property type="component" value="Chromosome"/>
</dbReference>
<feature type="domain" description="Glycosyltransferase 2-like" evidence="2">
    <location>
        <begin position="9"/>
        <end position="138"/>
    </location>
</feature>
<evidence type="ECO:0000259" key="2">
    <source>
        <dbReference type="Pfam" id="PF00535"/>
    </source>
</evidence>
<reference evidence="4" key="1">
    <citation type="journal article" date="2010" name="Mol. Biosyst.">
        <title>Complete genome sequence and comparative analysis of Shewanella violacea, a psychrophilic and piezophilic bacterium from deep sea floor sediments.</title>
        <authorList>
            <person name="Aono E."/>
            <person name="Baba T."/>
            <person name="Ara T."/>
            <person name="Nishi T."/>
            <person name="Nakamichi T."/>
            <person name="Inamoto E."/>
            <person name="Toyonaga H."/>
            <person name="Hasegawa M."/>
            <person name="Takai Y."/>
            <person name="Okumura Y."/>
            <person name="Baba M."/>
            <person name="Tomita M."/>
            <person name="Kato C."/>
            <person name="Oshima T."/>
            <person name="Nakasone K."/>
            <person name="Mori H."/>
        </authorList>
    </citation>
    <scope>NUCLEOTIDE SEQUENCE [LARGE SCALE GENOMIC DNA]</scope>
    <source>
        <strain evidence="4">JCM 10179 / CIP 106290 / LMG 19151 / DSS12</strain>
    </source>
</reference>
<keyword evidence="4" id="KW-1185">Reference proteome</keyword>
<keyword evidence="1" id="KW-1133">Transmembrane helix</keyword>
<proteinExistence type="predicted"/>
<dbReference type="RefSeq" id="WP_013050767.1">
    <property type="nucleotide sequence ID" value="NC_014012.1"/>
</dbReference>
<gene>
    <name evidence="3" type="ordered locus">SVI_1488</name>
</gene>
<keyword evidence="1" id="KW-0472">Membrane</keyword>
<keyword evidence="3" id="KW-0808">Transferase</keyword>
<dbReference type="CAZy" id="GT2">
    <property type="family name" value="Glycosyltransferase Family 2"/>
</dbReference>
<dbReference type="STRING" id="637905.SVI_1488"/>
<dbReference type="Gene3D" id="3.90.550.10">
    <property type="entry name" value="Spore Coat Polysaccharide Biosynthesis Protein SpsA, Chain A"/>
    <property type="match status" value="1"/>
</dbReference>
<name>D4ZIG0_SHEVD</name>
<dbReference type="PANTHER" id="PTHR22916:SF3">
    <property type="entry name" value="UDP-GLCNAC:BETAGAL BETA-1,3-N-ACETYLGLUCOSAMINYLTRANSFERASE-LIKE PROTEIN 1"/>
    <property type="match status" value="1"/>
</dbReference>
<dbReference type="PANTHER" id="PTHR22916">
    <property type="entry name" value="GLYCOSYLTRANSFERASE"/>
    <property type="match status" value="1"/>
</dbReference>
<dbReference type="InterPro" id="IPR029044">
    <property type="entry name" value="Nucleotide-diphossugar_trans"/>
</dbReference>
<dbReference type="KEGG" id="svo:SVI_1488"/>
<evidence type="ECO:0000256" key="1">
    <source>
        <dbReference type="SAM" id="Phobius"/>
    </source>
</evidence>
<protein>
    <submittedName>
        <fullName evidence="3">Glycosyl transferase, group 2 family protein</fullName>
    </submittedName>
</protein>
<feature type="transmembrane region" description="Helical" evidence="1">
    <location>
        <begin position="261"/>
        <end position="280"/>
    </location>
</feature>
<dbReference type="AlphaFoldDB" id="D4ZIG0"/>
<dbReference type="OrthoDB" id="396512at2"/>
<dbReference type="SUPFAM" id="SSF53448">
    <property type="entry name" value="Nucleotide-diphospho-sugar transferases"/>
    <property type="match status" value="1"/>
</dbReference>
<evidence type="ECO:0000313" key="4">
    <source>
        <dbReference type="Proteomes" id="UP000002350"/>
    </source>
</evidence>
<sequence>MNQEVPLISVIVPVYNHANYIAECLKSLINQDYPNVEIIICDDGSSDNSVEVIKEWVSNNPDANISFFEQENKGVCRTLNKLIQLTSGEYISLCASDDVLTSDSLSARYHFLANKRESAVISDSFTIDEYSKVTDSSSISHLYRGNLNKLQDDIVNECVYNWAIAGPVLLIKKSLYNSVGLYDETLLTEDRDFYLRLLAGGHLTFINQPLAKYRVHSGNASRSGIKKRLLISKQVALSNIKNAPLFSGAKKFFLMSHKLDLLLIKLLGSNNFCFIILSLYRASRYYFTKLLRLLNII</sequence>
<dbReference type="EMBL" id="AP011177">
    <property type="protein sequence ID" value="BAJ01459.1"/>
    <property type="molecule type" value="Genomic_DNA"/>
</dbReference>
<dbReference type="eggNOG" id="COG1216">
    <property type="taxonomic scope" value="Bacteria"/>
</dbReference>
<organism evidence="3 4">
    <name type="scientific">Shewanella violacea (strain JCM 10179 / CIP 106290 / LMG 19151 / DSS12)</name>
    <dbReference type="NCBI Taxonomy" id="637905"/>
    <lineage>
        <taxon>Bacteria</taxon>
        <taxon>Pseudomonadati</taxon>
        <taxon>Pseudomonadota</taxon>
        <taxon>Gammaproteobacteria</taxon>
        <taxon>Alteromonadales</taxon>
        <taxon>Shewanellaceae</taxon>
        <taxon>Shewanella</taxon>
    </lineage>
</organism>
<accession>D4ZIG0</accession>
<dbReference type="GO" id="GO:0016758">
    <property type="term" value="F:hexosyltransferase activity"/>
    <property type="evidence" value="ECO:0007669"/>
    <property type="project" value="UniProtKB-ARBA"/>
</dbReference>